<evidence type="ECO:0000313" key="2">
    <source>
        <dbReference type="EMBL" id="GAA5047816.1"/>
    </source>
</evidence>
<name>A0ABP9K201_9SPHN</name>
<feature type="coiled-coil region" evidence="1">
    <location>
        <begin position="187"/>
        <end position="217"/>
    </location>
</feature>
<comment type="caution">
    <text evidence="2">The sequence shown here is derived from an EMBL/GenBank/DDBJ whole genome shotgun (WGS) entry which is preliminary data.</text>
</comment>
<gene>
    <name evidence="2" type="ORF">GCM10023208_04480</name>
</gene>
<dbReference type="Proteomes" id="UP001500518">
    <property type="component" value="Unassembled WGS sequence"/>
</dbReference>
<protein>
    <submittedName>
        <fullName evidence="2">Uncharacterized protein</fullName>
    </submittedName>
</protein>
<keyword evidence="3" id="KW-1185">Reference proteome</keyword>
<reference evidence="3" key="1">
    <citation type="journal article" date="2019" name="Int. J. Syst. Evol. Microbiol.">
        <title>The Global Catalogue of Microorganisms (GCM) 10K type strain sequencing project: providing services to taxonomists for standard genome sequencing and annotation.</title>
        <authorList>
            <consortium name="The Broad Institute Genomics Platform"/>
            <consortium name="The Broad Institute Genome Sequencing Center for Infectious Disease"/>
            <person name="Wu L."/>
            <person name="Ma J."/>
        </authorList>
    </citation>
    <scope>NUCLEOTIDE SEQUENCE [LARGE SCALE GENOMIC DNA]</scope>
    <source>
        <strain evidence="3">JCM 18014</strain>
    </source>
</reference>
<accession>A0ABP9K201</accession>
<dbReference type="RefSeq" id="WP_346031513.1">
    <property type="nucleotide sequence ID" value="NZ_BAABHV010000004.1"/>
</dbReference>
<keyword evidence="1" id="KW-0175">Coiled coil</keyword>
<sequence length="353" mass="40381">MQLERKNTWRVTNAWQASDGLAGMTSFTRKVFERIKLEARSYGEVVTQIQSIATVDEHDERCSACIFVVTLPTGLTVEIEYDSAHAIEIFYDIDIEDVEWAANFFDYGYQDLRRRNFDKIADAVHETVRLLRATFQEWADRNGIGVHLIGSKVTWSIWDRYTNVVPHVVSISALDEELRPSVLEFELDCFGDNAENLQELFDQLSRREAKLKALRSQGADGKIDLLAMRSLAAEGPLEDNLRNWACTQLQSDRRDHYYSEDACHIRLHRQVPSEPILELDGSSVRVCGMHLPDGVLASCIGSPITDIVDFEHFSREMTVLKARNSCCSDGNYVEFEIDQPAYFFCSLSGRYWL</sequence>
<dbReference type="EMBL" id="BAABHV010000004">
    <property type="protein sequence ID" value="GAA5047816.1"/>
    <property type="molecule type" value="Genomic_DNA"/>
</dbReference>
<organism evidence="2 3">
    <name type="scientific">Erythrobacter westpacificensis</name>
    <dbReference type="NCBI Taxonomy" id="1055231"/>
    <lineage>
        <taxon>Bacteria</taxon>
        <taxon>Pseudomonadati</taxon>
        <taxon>Pseudomonadota</taxon>
        <taxon>Alphaproteobacteria</taxon>
        <taxon>Sphingomonadales</taxon>
        <taxon>Erythrobacteraceae</taxon>
        <taxon>Erythrobacter/Porphyrobacter group</taxon>
        <taxon>Erythrobacter</taxon>
    </lineage>
</organism>
<proteinExistence type="predicted"/>
<evidence type="ECO:0000256" key="1">
    <source>
        <dbReference type="SAM" id="Coils"/>
    </source>
</evidence>
<evidence type="ECO:0000313" key="3">
    <source>
        <dbReference type="Proteomes" id="UP001500518"/>
    </source>
</evidence>